<evidence type="ECO:0000313" key="2">
    <source>
        <dbReference type="Proteomes" id="UP000288805"/>
    </source>
</evidence>
<sequence>MRITRDREVLKLSHEEYVKKMLSRFKMVGAKPVSTPLANHFCLSKDQSLSTEHKRVYMAKMSYTSAISSLIYGMVCTRLDIAHAMGIVSKSIHEVLTWFGQPCLRPQIRENDSTIQ</sequence>
<reference evidence="1 2" key="1">
    <citation type="journal article" date="2018" name="PLoS Genet.">
        <title>Population sequencing reveals clonal diversity and ancestral inbreeding in the grapevine cultivar Chardonnay.</title>
        <authorList>
            <person name="Roach M.J."/>
            <person name="Johnson D.L."/>
            <person name="Bohlmann J."/>
            <person name="van Vuuren H.J."/>
            <person name="Jones S.J."/>
            <person name="Pretorius I.S."/>
            <person name="Schmidt S.A."/>
            <person name="Borneman A.R."/>
        </authorList>
    </citation>
    <scope>NUCLEOTIDE SEQUENCE [LARGE SCALE GENOMIC DNA]</scope>
    <source>
        <strain evidence="2">cv. Chardonnay</strain>
        <tissue evidence="1">Leaf</tissue>
    </source>
</reference>
<name>A0A438GY12_VITVI</name>
<dbReference type="AlphaFoldDB" id="A0A438GY12"/>
<proteinExistence type="predicted"/>
<organism evidence="1 2">
    <name type="scientific">Vitis vinifera</name>
    <name type="common">Grape</name>
    <dbReference type="NCBI Taxonomy" id="29760"/>
    <lineage>
        <taxon>Eukaryota</taxon>
        <taxon>Viridiplantae</taxon>
        <taxon>Streptophyta</taxon>
        <taxon>Embryophyta</taxon>
        <taxon>Tracheophyta</taxon>
        <taxon>Spermatophyta</taxon>
        <taxon>Magnoliopsida</taxon>
        <taxon>eudicotyledons</taxon>
        <taxon>Gunneridae</taxon>
        <taxon>Pentapetalae</taxon>
        <taxon>rosids</taxon>
        <taxon>Vitales</taxon>
        <taxon>Vitaceae</taxon>
        <taxon>Viteae</taxon>
        <taxon>Vitis</taxon>
    </lineage>
</organism>
<comment type="caution">
    <text evidence="1">The sequence shown here is derived from an EMBL/GenBank/DDBJ whole genome shotgun (WGS) entry which is preliminary data.</text>
</comment>
<dbReference type="EMBL" id="QGNW01000319">
    <property type="protein sequence ID" value="RVW77067.1"/>
    <property type="molecule type" value="Genomic_DNA"/>
</dbReference>
<gene>
    <name evidence="1" type="primary">POLX_1749</name>
    <name evidence="1" type="ORF">CK203_036856</name>
</gene>
<accession>A0A438GY12</accession>
<evidence type="ECO:0000313" key="1">
    <source>
        <dbReference type="EMBL" id="RVW77067.1"/>
    </source>
</evidence>
<dbReference type="Proteomes" id="UP000288805">
    <property type="component" value="Unassembled WGS sequence"/>
</dbReference>
<protein>
    <submittedName>
        <fullName evidence="1">Retrovirus-related Pol polyprotein from transposon TNT 1-94</fullName>
    </submittedName>
</protein>